<gene>
    <name evidence="9" type="ORF">BC349_13705</name>
</gene>
<feature type="domain" description="ABC3 transporter permease C-terminal" evidence="7">
    <location>
        <begin position="266"/>
        <end position="384"/>
    </location>
</feature>
<feature type="transmembrane region" description="Helical" evidence="6">
    <location>
        <begin position="766"/>
        <end position="796"/>
    </location>
</feature>
<dbReference type="InterPro" id="IPR003838">
    <property type="entry name" value="ABC3_permease_C"/>
</dbReference>
<comment type="subcellular location">
    <subcellularLocation>
        <location evidence="1">Cell membrane</location>
        <topology evidence="1">Multi-pass membrane protein</topology>
    </subcellularLocation>
</comment>
<feature type="transmembrane region" description="Helical" evidence="6">
    <location>
        <begin position="721"/>
        <end position="745"/>
    </location>
</feature>
<organism evidence="9 10">
    <name type="scientific">Flavihumibacter stibioxidans</name>
    <dbReference type="NCBI Taxonomy" id="1834163"/>
    <lineage>
        <taxon>Bacteria</taxon>
        <taxon>Pseudomonadati</taxon>
        <taxon>Bacteroidota</taxon>
        <taxon>Chitinophagia</taxon>
        <taxon>Chitinophagales</taxon>
        <taxon>Chitinophagaceae</taxon>
        <taxon>Flavihumibacter</taxon>
    </lineage>
</organism>
<proteinExistence type="predicted"/>
<feature type="transmembrane region" description="Helical" evidence="6">
    <location>
        <begin position="356"/>
        <end position="382"/>
    </location>
</feature>
<evidence type="ECO:0000256" key="1">
    <source>
        <dbReference type="ARBA" id="ARBA00004651"/>
    </source>
</evidence>
<dbReference type="InterPro" id="IPR025857">
    <property type="entry name" value="MacB_PCD"/>
</dbReference>
<dbReference type="Proteomes" id="UP000765802">
    <property type="component" value="Unassembled WGS sequence"/>
</dbReference>
<protein>
    <submittedName>
        <fullName evidence="9">ABC transporter permease</fullName>
    </submittedName>
</protein>
<feature type="domain" description="MacB-like periplasmic core" evidence="8">
    <location>
        <begin position="28"/>
        <end position="232"/>
    </location>
</feature>
<evidence type="ECO:0000256" key="2">
    <source>
        <dbReference type="ARBA" id="ARBA00022475"/>
    </source>
</evidence>
<evidence type="ECO:0000259" key="7">
    <source>
        <dbReference type="Pfam" id="PF02687"/>
    </source>
</evidence>
<dbReference type="Pfam" id="PF02687">
    <property type="entry name" value="FtsX"/>
    <property type="match status" value="2"/>
</dbReference>
<keyword evidence="5 6" id="KW-0472">Membrane</keyword>
<feature type="domain" description="ABC3 transporter permease C-terminal" evidence="7">
    <location>
        <begin position="725"/>
        <end position="839"/>
    </location>
</feature>
<evidence type="ECO:0000256" key="5">
    <source>
        <dbReference type="ARBA" id="ARBA00023136"/>
    </source>
</evidence>
<feature type="transmembrane region" description="Helical" evidence="6">
    <location>
        <begin position="402"/>
        <end position="422"/>
    </location>
</feature>
<comment type="caution">
    <text evidence="9">The sequence shown here is derived from an EMBL/GenBank/DDBJ whole genome shotgun (WGS) entry which is preliminary data.</text>
</comment>
<keyword evidence="2" id="KW-1003">Cell membrane</keyword>
<name>A0ABR7MBW1_9BACT</name>
<dbReference type="PANTHER" id="PTHR30287:SF1">
    <property type="entry name" value="INNER MEMBRANE PROTEIN"/>
    <property type="match status" value="1"/>
</dbReference>
<dbReference type="EMBL" id="MBUA01000027">
    <property type="protein sequence ID" value="MBC6492111.1"/>
    <property type="molecule type" value="Genomic_DNA"/>
</dbReference>
<evidence type="ECO:0000259" key="8">
    <source>
        <dbReference type="Pfam" id="PF12704"/>
    </source>
</evidence>
<evidence type="ECO:0000256" key="3">
    <source>
        <dbReference type="ARBA" id="ARBA00022692"/>
    </source>
</evidence>
<feature type="transmembrane region" description="Helical" evidence="6">
    <location>
        <begin position="307"/>
        <end position="336"/>
    </location>
</feature>
<sequence>MNKENKLNFGWLLKMAWRDSRKNRSRLFLFVSSIILGIAALVAIYSLGYTIEKDVDAQAKTLVGADLVFDNNQPFSAGAQALMDSLGEDRARERSFASMIYFTKTGGTRLAQVRALDGGFPFYGSIETIPARAAKTFQQGRQALVDKTLMLQFRASVGDSIRVGELSFIIAGEIIKAPGKTGFSTAMAPAVWIPMQYLDATGLLQKGSRITYTQYVQFSRPVNMDKLMANIEPRLETEGIDIETVETRKQTTGRAFGDLNEFLQLVSFIALLLGCIGVASSIHIYIREKLASISMLKCLGATNRQAFLIYLLQIAGIGLIGSLVGALAGTGIQFLLPSLLQDFLPIDINMQVSWRAIAQGIAVGLMVSVLFALLPLIGIRNISPLNTLRITDNNSRMFRDPLQWLVGALIILFILGFSWLQLGNFFQALIFTVSVIGSFLLLAGVAMLMMWLARRFFPSSWSYLWRQGFANLFRPNNQTVILVVAIGLGTSFICLLYFVQDILTRKVELSASENQPNMVIFDIQDAQKNQVADLTRTFQLPVIQQVPIITMRIEEIKGINATMARNDSTLDISPHAFEGEIRATYRDTLTDSEKLTEGILQPAGGKRDSILVSLEEGYARRLHVKPGDKIVFNVQGALIPAFVGSFREVDWNRVQTNFRVVFPSGVLESAPKFHVLVTRVPSNEVSAKFQRSLVSSFPTVSVIDLGLILTVVDDILDKIGFVVRFIGGFSIVTGLVVLIASIIISKYQRIRESVLLRTLGGTGKQILVITALEYFFLGSLAALTGILLALAGGWALAVFSFKTSFAPAPLPVLVIFLGICCITVLIGLFNSRDILNRPPLEVLRNDL</sequence>
<feature type="transmembrane region" description="Helical" evidence="6">
    <location>
        <begin position="262"/>
        <end position="286"/>
    </location>
</feature>
<keyword evidence="3 6" id="KW-0812">Transmembrane</keyword>
<dbReference type="PANTHER" id="PTHR30287">
    <property type="entry name" value="MEMBRANE COMPONENT OF PREDICTED ABC SUPERFAMILY METABOLITE UPTAKE TRANSPORTER"/>
    <property type="match status" value="1"/>
</dbReference>
<keyword evidence="4 6" id="KW-1133">Transmembrane helix</keyword>
<feature type="transmembrane region" description="Helical" evidence="6">
    <location>
        <begin position="808"/>
        <end position="829"/>
    </location>
</feature>
<reference evidence="9 10" key="1">
    <citation type="submission" date="2016-07" db="EMBL/GenBank/DDBJ databases">
        <title>Genome analysis of Flavihumibacter stibioxidans YS-17.</title>
        <authorList>
            <person name="Shi K."/>
            <person name="Han Y."/>
            <person name="Wang G."/>
        </authorList>
    </citation>
    <scope>NUCLEOTIDE SEQUENCE [LARGE SCALE GENOMIC DNA]</scope>
    <source>
        <strain evidence="9 10">YS-17</strain>
    </source>
</reference>
<accession>A0ABR7MBW1</accession>
<evidence type="ECO:0000313" key="9">
    <source>
        <dbReference type="EMBL" id="MBC6492111.1"/>
    </source>
</evidence>
<dbReference type="InterPro" id="IPR038766">
    <property type="entry name" value="Membrane_comp_ABC_pdt"/>
</dbReference>
<evidence type="ECO:0000256" key="6">
    <source>
        <dbReference type="SAM" id="Phobius"/>
    </source>
</evidence>
<evidence type="ECO:0000256" key="4">
    <source>
        <dbReference type="ARBA" id="ARBA00022989"/>
    </source>
</evidence>
<feature type="transmembrane region" description="Helical" evidence="6">
    <location>
        <begin position="27"/>
        <end position="48"/>
    </location>
</feature>
<evidence type="ECO:0000313" key="10">
    <source>
        <dbReference type="Proteomes" id="UP000765802"/>
    </source>
</evidence>
<feature type="transmembrane region" description="Helical" evidence="6">
    <location>
        <begin position="428"/>
        <end position="453"/>
    </location>
</feature>
<keyword evidence="10" id="KW-1185">Reference proteome</keyword>
<feature type="transmembrane region" description="Helical" evidence="6">
    <location>
        <begin position="480"/>
        <end position="499"/>
    </location>
</feature>
<dbReference type="RefSeq" id="WP_187257433.1">
    <property type="nucleotide sequence ID" value="NZ_JBHULF010000006.1"/>
</dbReference>
<dbReference type="Pfam" id="PF12704">
    <property type="entry name" value="MacB_PCD"/>
    <property type="match status" value="1"/>
</dbReference>